<keyword evidence="1" id="KW-0472">Membrane</keyword>
<dbReference type="InterPro" id="IPR024163">
    <property type="entry name" value="Aerotolerance_reg_N"/>
</dbReference>
<evidence type="ECO:0000259" key="2">
    <source>
        <dbReference type="Pfam" id="PF07584"/>
    </source>
</evidence>
<dbReference type="InterPro" id="IPR011933">
    <property type="entry name" value="Double_TM_dom"/>
</dbReference>
<keyword evidence="4" id="KW-1185">Reference proteome</keyword>
<feature type="transmembrane region" description="Helical" evidence="1">
    <location>
        <begin position="6"/>
        <end position="25"/>
    </location>
</feature>
<evidence type="ECO:0000313" key="3">
    <source>
        <dbReference type="EMBL" id="MDN4164019.1"/>
    </source>
</evidence>
<feature type="transmembrane region" description="Helical" evidence="1">
    <location>
        <begin position="57"/>
        <end position="75"/>
    </location>
</feature>
<protein>
    <submittedName>
        <fullName evidence="3">BatA domain-containing protein</fullName>
    </submittedName>
</protein>
<comment type="caution">
    <text evidence="3">The sequence shown here is derived from an EMBL/GenBank/DDBJ whole genome shotgun (WGS) entry which is preliminary data.</text>
</comment>
<feature type="transmembrane region" description="Helical" evidence="1">
    <location>
        <begin position="391"/>
        <end position="412"/>
    </location>
</feature>
<dbReference type="RefSeq" id="WP_320002547.1">
    <property type="nucleotide sequence ID" value="NZ_JAUHJS010000001.1"/>
</dbReference>
<keyword evidence="1" id="KW-0812">Transmembrane</keyword>
<evidence type="ECO:0000256" key="1">
    <source>
        <dbReference type="SAM" id="Phobius"/>
    </source>
</evidence>
<gene>
    <name evidence="3" type="ORF">QWY31_00820</name>
</gene>
<dbReference type="EMBL" id="JAUHJS010000001">
    <property type="protein sequence ID" value="MDN4164019.1"/>
    <property type="molecule type" value="Genomic_DNA"/>
</dbReference>
<evidence type="ECO:0000313" key="4">
    <source>
        <dbReference type="Proteomes" id="UP001168552"/>
    </source>
</evidence>
<keyword evidence="1" id="KW-1133">Transmembrane helix</keyword>
<organism evidence="3 4">
    <name type="scientific">Shiella aurantiaca</name>
    <dbReference type="NCBI Taxonomy" id="3058365"/>
    <lineage>
        <taxon>Bacteria</taxon>
        <taxon>Pseudomonadati</taxon>
        <taxon>Bacteroidota</taxon>
        <taxon>Cytophagia</taxon>
        <taxon>Cytophagales</taxon>
        <taxon>Shiellaceae</taxon>
        <taxon>Shiella</taxon>
    </lineage>
</organism>
<dbReference type="NCBIfam" id="TIGR02226">
    <property type="entry name" value="two_anch"/>
    <property type="match status" value="1"/>
</dbReference>
<accession>A0ABT8F1A2</accession>
<feature type="domain" description="Aerotolerance regulator N-terminal" evidence="2">
    <location>
        <begin position="1"/>
        <end position="77"/>
    </location>
</feature>
<reference evidence="3" key="1">
    <citation type="submission" date="2023-06" db="EMBL/GenBank/DDBJ databases">
        <title>Cytophagales bacterium Strain LB-30, isolated from soil.</title>
        <authorList>
            <person name="Liu B."/>
        </authorList>
    </citation>
    <scope>NUCLEOTIDE SEQUENCE</scope>
    <source>
        <strain evidence="3">LB-30</strain>
    </source>
</reference>
<name>A0ABT8F1A2_9BACT</name>
<proteinExistence type="predicted"/>
<dbReference type="Proteomes" id="UP001168552">
    <property type="component" value="Unassembled WGS sequence"/>
</dbReference>
<sequence length="415" mass="48781">MITWMQPQWAWAGLSILVPLLIHLWNKKVRKKKKVGFVGLYISADQSKSSRIQWQDILLMLLRMLILALLTVYLMQPIFQQSPTKINKVYLIDPLLESQWIENLDSVRATQQAYWLQIEVLPFSKPKPVLDEQLPNYWKTLKAWSRQGIQIDTVVLFTHGQQKYFPTSELLAFPFYIDWRLIPSTSANRYLISRITRGDSLYWKIGYWEEEQWKVKDSISLGMNSLSSSLKTVPHSVFAPDTVHVQIFAKQSRNKEEEFLRDALSVAADFSFKKVVFTETDTADWLFVLSESDPLPSHRFRVVYQPQESARAWFQIQSDALGKYWRLQKSLVARSTPTSNEWLLLAEELLRALNWDEESRIIRQEADDRQMAPETLDMRVLHATPPISRDFQWVLLGFLLFLLAIERIYAYYKRV</sequence>
<dbReference type="Pfam" id="PF07584">
    <property type="entry name" value="BatA"/>
    <property type="match status" value="1"/>
</dbReference>